<dbReference type="EMBL" id="LQPR01000025">
    <property type="protein sequence ID" value="ORW72145.1"/>
    <property type="molecule type" value="Genomic_DNA"/>
</dbReference>
<accession>A0AAJ3TVE7</accession>
<comment type="caution">
    <text evidence="1">The sequence shown here is derived from an EMBL/GenBank/DDBJ whole genome shotgun (WGS) entry which is preliminary data.</text>
</comment>
<dbReference type="RefSeq" id="WP_085255476.1">
    <property type="nucleotide sequence ID" value="NZ_AP022573.1"/>
</dbReference>
<reference evidence="1 2" key="1">
    <citation type="submission" date="2016-01" db="EMBL/GenBank/DDBJ databases">
        <title>The new phylogeny of the genus Mycobacterium.</title>
        <authorList>
            <person name="Tarcisio F."/>
            <person name="Conor M."/>
            <person name="Antonella G."/>
            <person name="Elisabetta G."/>
            <person name="Giulia F.S."/>
            <person name="Sara T."/>
            <person name="Anna F."/>
            <person name="Clotilde B."/>
            <person name="Roberto B."/>
            <person name="Veronica D.S."/>
            <person name="Fabio R."/>
            <person name="Monica P."/>
            <person name="Olivier J."/>
            <person name="Enrico T."/>
            <person name="Nicola S."/>
        </authorList>
    </citation>
    <scope>NUCLEOTIDE SEQUENCE [LARGE SCALE GENOMIC DNA]</scope>
    <source>
        <strain evidence="1 2">DSM 44616</strain>
    </source>
</reference>
<evidence type="ECO:0000313" key="2">
    <source>
        <dbReference type="Proteomes" id="UP000193387"/>
    </source>
</evidence>
<sequence>MNVGDSVTHALQEWGRGKWDAAMLHACNAVDGTGKKRYPQEKSVAARFKRTIRDSLDIFGAVALTGLNVGLIRFPVAVKSDLPDKRPDLADVIYGIHRCTHGHGDELPEGFELTAIEDGGDAVRIRLTRDGKLQLPISVVMGLLAVAIFAPENKDQLIGGGGDYALSLVWQRLMLNDWWGRGDDFRELTKLDQIADGLVVDFGRYWDGWKPV</sequence>
<protein>
    <submittedName>
        <fullName evidence="1">Uncharacterized protein</fullName>
    </submittedName>
</protein>
<dbReference type="Proteomes" id="UP000193387">
    <property type="component" value="Unassembled WGS sequence"/>
</dbReference>
<evidence type="ECO:0000313" key="1">
    <source>
        <dbReference type="EMBL" id="ORW72145.1"/>
    </source>
</evidence>
<keyword evidence="2" id="KW-1185">Reference proteome</keyword>
<organism evidence="1 2">
    <name type="scientific">Mycobacterium saskatchewanense</name>
    <dbReference type="NCBI Taxonomy" id="220927"/>
    <lineage>
        <taxon>Bacteria</taxon>
        <taxon>Bacillati</taxon>
        <taxon>Actinomycetota</taxon>
        <taxon>Actinomycetes</taxon>
        <taxon>Mycobacteriales</taxon>
        <taxon>Mycobacteriaceae</taxon>
        <taxon>Mycobacterium</taxon>
        <taxon>Mycobacterium simiae complex</taxon>
    </lineage>
</organism>
<proteinExistence type="predicted"/>
<dbReference type="AlphaFoldDB" id="A0AAJ3TVE7"/>
<name>A0AAJ3TVE7_9MYCO</name>
<gene>
    <name evidence="1" type="ORF">AWC23_11525</name>
</gene>